<evidence type="ECO:0000313" key="3">
    <source>
        <dbReference type="Proteomes" id="UP000655225"/>
    </source>
</evidence>
<feature type="region of interest" description="Disordered" evidence="1">
    <location>
        <begin position="46"/>
        <end position="93"/>
    </location>
</feature>
<feature type="compositionally biased region" description="Basic and acidic residues" evidence="1">
    <location>
        <begin position="56"/>
        <end position="67"/>
    </location>
</feature>
<protein>
    <recommendedName>
        <fullName evidence="4">Dynein light chain</fullName>
    </recommendedName>
</protein>
<dbReference type="InterPro" id="IPR037177">
    <property type="entry name" value="DLC_sf"/>
</dbReference>
<evidence type="ECO:0008006" key="4">
    <source>
        <dbReference type="Google" id="ProtNLM"/>
    </source>
</evidence>
<dbReference type="EMBL" id="JABCRI010000004">
    <property type="protein sequence ID" value="KAF8407055.1"/>
    <property type="molecule type" value="Genomic_DNA"/>
</dbReference>
<organism evidence="2 3">
    <name type="scientific">Tetracentron sinense</name>
    <name type="common">Spur-leaf</name>
    <dbReference type="NCBI Taxonomy" id="13715"/>
    <lineage>
        <taxon>Eukaryota</taxon>
        <taxon>Viridiplantae</taxon>
        <taxon>Streptophyta</taxon>
        <taxon>Embryophyta</taxon>
        <taxon>Tracheophyta</taxon>
        <taxon>Spermatophyta</taxon>
        <taxon>Magnoliopsida</taxon>
        <taxon>Trochodendrales</taxon>
        <taxon>Trochodendraceae</taxon>
        <taxon>Tetracentron</taxon>
    </lineage>
</organism>
<evidence type="ECO:0000313" key="2">
    <source>
        <dbReference type="EMBL" id="KAF8407055.1"/>
    </source>
</evidence>
<dbReference type="GO" id="GO:0007017">
    <property type="term" value="P:microtubule-based process"/>
    <property type="evidence" value="ECO:0007669"/>
    <property type="project" value="InterPro"/>
</dbReference>
<proteinExistence type="predicted"/>
<keyword evidence="3" id="KW-1185">Reference proteome</keyword>
<dbReference type="SMART" id="SM01375">
    <property type="entry name" value="Dynein_light"/>
    <property type="match status" value="1"/>
</dbReference>
<dbReference type="Gene3D" id="3.30.740.10">
    <property type="entry name" value="Protein Inhibitor Of Neuronal Nitric Oxide Synthase"/>
    <property type="match status" value="1"/>
</dbReference>
<dbReference type="OrthoDB" id="10033309at2759"/>
<dbReference type="Pfam" id="PF01221">
    <property type="entry name" value="Dynein_light"/>
    <property type="match status" value="1"/>
</dbReference>
<dbReference type="Proteomes" id="UP000655225">
    <property type="component" value="Unassembled WGS sequence"/>
</dbReference>
<accession>A0A834ZJY5</accession>
<dbReference type="SUPFAM" id="SSF54648">
    <property type="entry name" value="DLC"/>
    <property type="match status" value="1"/>
</dbReference>
<dbReference type="GO" id="GO:0030286">
    <property type="term" value="C:dynein complex"/>
    <property type="evidence" value="ECO:0007669"/>
    <property type="project" value="InterPro"/>
</dbReference>
<dbReference type="InterPro" id="IPR001372">
    <property type="entry name" value="Dynein_light_chain_typ-1/2"/>
</dbReference>
<evidence type="ECO:0000256" key="1">
    <source>
        <dbReference type="SAM" id="MobiDB-lite"/>
    </source>
</evidence>
<name>A0A834ZJY5_TETSI</name>
<gene>
    <name evidence="2" type="ORF">HHK36_006180</name>
</gene>
<reference evidence="2 3" key="1">
    <citation type="submission" date="2020-04" db="EMBL/GenBank/DDBJ databases">
        <title>Plant Genome Project.</title>
        <authorList>
            <person name="Zhang R.-G."/>
        </authorList>
    </citation>
    <scope>NUCLEOTIDE SEQUENCE [LARGE SCALE GENOMIC DNA]</scope>
    <source>
        <strain evidence="2">YNK0</strain>
        <tissue evidence="2">Leaf</tissue>
    </source>
</reference>
<sequence length="93" mass="10369">MLEGKALMEDTDMPVKMQIQAMTSASQALDLYDVFDCKSIAAHIKKGMAKPPQSETTKEPFPRRTQESKVQQSPTPHINLDFDLSIPFPEGFG</sequence>
<dbReference type="AlphaFoldDB" id="A0A834ZJY5"/>
<comment type="caution">
    <text evidence="2">The sequence shown here is derived from an EMBL/GenBank/DDBJ whole genome shotgun (WGS) entry which is preliminary data.</text>
</comment>